<proteinExistence type="inferred from homology"/>
<dbReference type="CDD" id="cd00796">
    <property type="entry name" value="INT_Rci_Hp1_C"/>
    <property type="match status" value="1"/>
</dbReference>
<comment type="caution">
    <text evidence="5">The sequence shown here is derived from an EMBL/GenBank/DDBJ whole genome shotgun (WGS) entry which is preliminary data.</text>
</comment>
<comment type="similarity">
    <text evidence="1">Belongs to the 'phage' integrase family.</text>
</comment>
<accession>A0ABV4K756</accession>
<feature type="domain" description="Tyr recombinase" evidence="4">
    <location>
        <begin position="30"/>
        <end position="217"/>
    </location>
</feature>
<evidence type="ECO:0000313" key="5">
    <source>
        <dbReference type="EMBL" id="MEZ7198813.1"/>
    </source>
</evidence>
<evidence type="ECO:0000313" key="6">
    <source>
        <dbReference type="Proteomes" id="UP001568698"/>
    </source>
</evidence>
<dbReference type="PROSITE" id="PS51898">
    <property type="entry name" value="TYR_RECOMBINASE"/>
    <property type="match status" value="1"/>
</dbReference>
<dbReference type="PANTHER" id="PTHR30349:SF41">
    <property type="entry name" value="INTEGRASE_RECOMBINASE PROTEIN MJ0367-RELATED"/>
    <property type="match status" value="1"/>
</dbReference>
<name>A0ABV4K756_9BACT</name>
<dbReference type="Gene3D" id="1.10.443.10">
    <property type="entry name" value="Intergrase catalytic core"/>
    <property type="match status" value="1"/>
</dbReference>
<dbReference type="SUPFAM" id="SSF56349">
    <property type="entry name" value="DNA breaking-rejoining enzymes"/>
    <property type="match status" value="1"/>
</dbReference>
<dbReference type="PANTHER" id="PTHR30349">
    <property type="entry name" value="PHAGE INTEGRASE-RELATED"/>
    <property type="match status" value="1"/>
</dbReference>
<evidence type="ECO:0000256" key="3">
    <source>
        <dbReference type="ARBA" id="ARBA00023172"/>
    </source>
</evidence>
<dbReference type="Proteomes" id="UP001568698">
    <property type="component" value="Unassembled WGS sequence"/>
</dbReference>
<dbReference type="RefSeq" id="WP_371388290.1">
    <property type="nucleotide sequence ID" value="NZ_JBGLYH010000098.1"/>
</dbReference>
<evidence type="ECO:0000259" key="4">
    <source>
        <dbReference type="PROSITE" id="PS51898"/>
    </source>
</evidence>
<dbReference type="EMBL" id="JBGLYH010000098">
    <property type="protein sequence ID" value="MEZ7198813.1"/>
    <property type="molecule type" value="Genomic_DNA"/>
</dbReference>
<dbReference type="InterPro" id="IPR013762">
    <property type="entry name" value="Integrase-like_cat_sf"/>
</dbReference>
<keyword evidence="6" id="KW-1185">Reference proteome</keyword>
<sequence length="217" mass="25527">MPYFDKKSGKYRATKMINGKRKNKMFKSKSEAKRWEAQQTEEVWNDVPQNSDFWKVYAVARPQDQVFLLTLLHTGARRGELLKLTWADLDFENGKIRLWTRKRKGGSLEYDWLPLTNRLRQALSEHYKQRVGEHVFSTEDGSPYKWRQHLMKILCKRAGVKHFTFHGIRHLTASILAQEGVDIPTIQAILRHKNSMTTTRYIHRLGITKNVLEDVFG</sequence>
<keyword evidence="3" id="KW-0233">DNA recombination</keyword>
<dbReference type="Pfam" id="PF00589">
    <property type="entry name" value="Phage_integrase"/>
    <property type="match status" value="1"/>
</dbReference>
<dbReference type="InterPro" id="IPR050090">
    <property type="entry name" value="Tyrosine_recombinase_XerCD"/>
</dbReference>
<gene>
    <name evidence="5" type="ORF">AB6M95_18855</name>
</gene>
<reference evidence="5 6" key="1">
    <citation type="submission" date="2024-08" db="EMBL/GenBank/DDBJ databases">
        <title>Sulfate-reducing bacteria isolated from formation water of the oil field in Kazakhstan and description of Pseudodesulfovibrio sp.</title>
        <authorList>
            <person name="Bidzhieva S.K."/>
            <person name="Tourova T.P."/>
            <person name="Grouzdev D.S."/>
            <person name="Beletsky A.V."/>
            <person name="Sokolova D.S."/>
            <person name="Samigullina S.R."/>
            <person name="Poltaraus A.B."/>
            <person name="Avtukh A.N."/>
            <person name="Tereshina V.M."/>
            <person name="Zhaparov N.S."/>
            <person name="Mardanov A.V."/>
            <person name="Nazina T.N."/>
        </authorList>
    </citation>
    <scope>NUCLEOTIDE SEQUENCE [LARGE SCALE GENOMIC DNA]</scope>
    <source>
        <strain evidence="5 6">9FUS</strain>
    </source>
</reference>
<evidence type="ECO:0000256" key="2">
    <source>
        <dbReference type="ARBA" id="ARBA00023125"/>
    </source>
</evidence>
<keyword evidence="2" id="KW-0238">DNA-binding</keyword>
<organism evidence="5 6">
    <name type="scientific">Pseudodesulfovibrio karagichevae</name>
    <dbReference type="NCBI Taxonomy" id="3239305"/>
    <lineage>
        <taxon>Bacteria</taxon>
        <taxon>Pseudomonadati</taxon>
        <taxon>Thermodesulfobacteriota</taxon>
        <taxon>Desulfovibrionia</taxon>
        <taxon>Desulfovibrionales</taxon>
        <taxon>Desulfovibrionaceae</taxon>
    </lineage>
</organism>
<dbReference type="InterPro" id="IPR002104">
    <property type="entry name" value="Integrase_catalytic"/>
</dbReference>
<dbReference type="InterPro" id="IPR011010">
    <property type="entry name" value="DNA_brk_join_enz"/>
</dbReference>
<evidence type="ECO:0000256" key="1">
    <source>
        <dbReference type="ARBA" id="ARBA00008857"/>
    </source>
</evidence>
<protein>
    <submittedName>
        <fullName evidence="5">Tyrosine-type recombinase/integrase</fullName>
    </submittedName>
</protein>